<evidence type="ECO:0000313" key="1">
    <source>
        <dbReference type="Ensembl" id="ENSPCEP00000018960.1"/>
    </source>
</evidence>
<proteinExistence type="predicted"/>
<dbReference type="Ensembl" id="ENSPCET00000019599.1">
    <property type="protein sequence ID" value="ENSPCEP00000018960.1"/>
    <property type="gene ID" value="ENSPCEG00000014761.1"/>
</dbReference>
<reference evidence="1" key="1">
    <citation type="submission" date="2025-08" db="UniProtKB">
        <authorList>
            <consortium name="Ensembl"/>
        </authorList>
    </citation>
    <scope>IDENTIFICATION</scope>
</reference>
<dbReference type="Proteomes" id="UP000694393">
    <property type="component" value="Unplaced"/>
</dbReference>
<keyword evidence="2" id="KW-1185">Reference proteome</keyword>
<dbReference type="AlphaFoldDB" id="A0A8C8SHD2"/>
<evidence type="ECO:0000313" key="2">
    <source>
        <dbReference type="Proteomes" id="UP000694393"/>
    </source>
</evidence>
<name>A0A8C8SHD2_9SAUR</name>
<sequence>ALLPGRRCERDAGQHPSRRQVEPGLLLQLLYCVFLVGTKEIGALTDFSGKAAGPCAALGRHNPPGAGRDGLSHRWAGQSCSAPGCWPVCLASRVHGQDLEKCLGWAPQKCLRSTGSSAGCMPSSQPDMCTGLGQGKCPAKAPF</sequence>
<organism evidence="1 2">
    <name type="scientific">Pelusios castaneus</name>
    <name type="common">West African mud turtle</name>
    <dbReference type="NCBI Taxonomy" id="367368"/>
    <lineage>
        <taxon>Eukaryota</taxon>
        <taxon>Metazoa</taxon>
        <taxon>Chordata</taxon>
        <taxon>Craniata</taxon>
        <taxon>Vertebrata</taxon>
        <taxon>Euteleostomi</taxon>
        <taxon>Archelosauria</taxon>
        <taxon>Testudinata</taxon>
        <taxon>Testudines</taxon>
        <taxon>Pleurodira</taxon>
        <taxon>Pelomedusidae</taxon>
        <taxon>Pelusios</taxon>
    </lineage>
</organism>
<accession>A0A8C8SHD2</accession>
<protein>
    <submittedName>
        <fullName evidence="1">Uncharacterized protein</fullName>
    </submittedName>
</protein>
<reference evidence="1" key="2">
    <citation type="submission" date="2025-09" db="UniProtKB">
        <authorList>
            <consortium name="Ensembl"/>
        </authorList>
    </citation>
    <scope>IDENTIFICATION</scope>
</reference>